<keyword evidence="3" id="KW-1185">Reference proteome</keyword>
<proteinExistence type="predicted"/>
<dbReference type="KEGG" id="abas:ACPOL_0567"/>
<protein>
    <submittedName>
        <fullName evidence="2">Uncharacterized protein</fullName>
    </submittedName>
</protein>
<dbReference type="EMBL" id="CP030840">
    <property type="protein sequence ID" value="AXC09942.1"/>
    <property type="molecule type" value="Genomic_DNA"/>
</dbReference>
<name>A0A2Z5FTA2_9BACT</name>
<evidence type="ECO:0000313" key="2">
    <source>
        <dbReference type="EMBL" id="AXC09942.1"/>
    </source>
</evidence>
<organism evidence="2 3">
    <name type="scientific">Acidisarcina polymorpha</name>
    <dbReference type="NCBI Taxonomy" id="2211140"/>
    <lineage>
        <taxon>Bacteria</taxon>
        <taxon>Pseudomonadati</taxon>
        <taxon>Acidobacteriota</taxon>
        <taxon>Terriglobia</taxon>
        <taxon>Terriglobales</taxon>
        <taxon>Acidobacteriaceae</taxon>
        <taxon>Acidisarcina</taxon>
    </lineage>
</organism>
<dbReference type="AlphaFoldDB" id="A0A2Z5FTA2"/>
<sequence>MEAFLTGAASHSKSNKPRRSLQRPELLQPPPVTDNVIKK</sequence>
<evidence type="ECO:0000256" key="1">
    <source>
        <dbReference type="SAM" id="MobiDB-lite"/>
    </source>
</evidence>
<evidence type="ECO:0000313" key="3">
    <source>
        <dbReference type="Proteomes" id="UP000253606"/>
    </source>
</evidence>
<reference evidence="2 3" key="1">
    <citation type="journal article" date="2018" name="Front. Microbiol.">
        <title>Hydrolytic Capabilities as a Key to Environmental Success: Chitinolytic and Cellulolytic Acidobacteria From Acidic Sub-arctic Soils and Boreal Peatlands.</title>
        <authorList>
            <person name="Belova S.E."/>
            <person name="Ravin N.V."/>
            <person name="Pankratov T.A."/>
            <person name="Rakitin A.L."/>
            <person name="Ivanova A.A."/>
            <person name="Beletsky A.V."/>
            <person name="Mardanov A.V."/>
            <person name="Sinninghe Damste J.S."/>
            <person name="Dedysh S.N."/>
        </authorList>
    </citation>
    <scope>NUCLEOTIDE SEQUENCE [LARGE SCALE GENOMIC DNA]</scope>
    <source>
        <strain evidence="2 3">SBC82</strain>
    </source>
</reference>
<dbReference type="Proteomes" id="UP000253606">
    <property type="component" value="Chromosome"/>
</dbReference>
<gene>
    <name evidence="2" type="ORF">ACPOL_0567</name>
</gene>
<feature type="region of interest" description="Disordered" evidence="1">
    <location>
        <begin position="1"/>
        <end position="39"/>
    </location>
</feature>
<accession>A0A2Z5FTA2</accession>